<dbReference type="SMART" id="SM00736">
    <property type="entry name" value="CADG"/>
    <property type="match status" value="1"/>
</dbReference>
<dbReference type="EMBL" id="JACJQH010000053">
    <property type="protein sequence ID" value="MBD2199144.1"/>
    <property type="molecule type" value="Genomic_DNA"/>
</dbReference>
<keyword evidence="3" id="KW-1185">Reference proteome</keyword>
<dbReference type="PROSITE" id="PS00330">
    <property type="entry name" value="HEMOLYSIN_CALCIUM"/>
    <property type="match status" value="2"/>
</dbReference>
<accession>A0ABR8AHA7</accession>
<dbReference type="Proteomes" id="UP000658514">
    <property type="component" value="Unassembled WGS sequence"/>
</dbReference>
<feature type="domain" description="Cadherin" evidence="1">
    <location>
        <begin position="993"/>
        <end position="1089"/>
    </location>
</feature>
<name>A0ABR8AHA7_9CYAN</name>
<comment type="caution">
    <text evidence="2">The sequence shown here is derived from an EMBL/GenBank/DDBJ whole genome shotgun (WGS) entry which is preliminary data.</text>
</comment>
<dbReference type="SMART" id="SM00112">
    <property type="entry name" value="CA"/>
    <property type="match status" value="8"/>
</dbReference>
<dbReference type="InterPro" id="IPR013783">
    <property type="entry name" value="Ig-like_fold"/>
</dbReference>
<dbReference type="Pfam" id="PF17803">
    <property type="entry name" value="Cadherin_4"/>
    <property type="match status" value="2"/>
</dbReference>
<sequence>MNCNKNILLQDSHLLNAAIALGNQSNKIKYISSLNVVVGKVLVVFDSRVCDLPTFLNGLVEGAIPHILGADEDALTTITQLLTKTGAKQLAIVAHGEPGVMYIGANPLNLEQLHRKAYLLQEWGVEEIALYSCEVAKGDRGQAFIHNFSQMTGANIAASATKIGNNNLGGNWHLEIATAPINPRLAFLPSVQSQYRATLGNEFRVNTTTNGDQWYSSVTALSDGGFVVTWSSSVGDGNGWGIYGQRYNASGAAVGSQFLINTTTANDQQYSSVTSLSDGGFVVTWSSNGQDGNGWGIYGRRYNASGTAGSAFLINTTTANDQLYSSVTGLSDGGFVVTWSSNGQDGNGWGIYGRRYNASGTAGSQFLINTTTANDQHYSSVTALSDGGFVVTWSSNGQDGNGWGIYGQRYNASGAVAGSQFRINTTTNGDQQYSSVAGLADGNFVVTWSSSVGDSSGWGIFGQRYNTDGTAEGLQFRINTTTTNDQLYSSVTALSVSDGGFVVIWSSSGQDGNGWGVYGRRYNASGTAIGTEFLINQTTSGDQWNQTFANGTYSVDQLANGNLVVTWYGNGSGDSTGVFARIFEPPVLDLNGNTTGNDFSATFTEDAAATSIVSTVTSGLTLSEPENQNIFSATITITNLLDGNAESLAANTSGTGITASYNTTTGTLTLTGTVAASVYQTVLRSITYRNTSQNPNTTPRNISFVVTDISGATSIARISTVNVISVNDAPSGSNKTITTNEDTGYIFTVSDFGFSDIENHAFNRVRITTVPAAGNLTLNGAAVIAGTFINASDIIAGNFRFTPALNANGNNYALFTFQVEDNGGTANNGVNLDQTPNSITIDVTPVNDDPVLTPPNPIAYFDTANDDNFLPVTGTLTVTAEDAGQTLTYGLVSAIADSTLSGFTLSKTGTYGKLYLNSSTGAYRFVPNDTAIEALKTNTSESFTVTVTNGDGGTDSKSLNINLTGVNDTPTLTATVSAASYIDTANNDSFNAISGQLSSSDRDSGDSFTYGIVGGTDNNTTVTKVGNYGTLSLNKTTGAYTFTPDDAVIEALTTNAVESFTLQVSDGDGATANQTLTINLTGVNDTPTLTATVSAASYIDTANNDSFNAISGQLSSSDRDSGDSFTYGIVGGTDNGTTITKAGNYGTLSLNKTTGAYTFTPDDGAIEALTTNAVESFTLQVSDGDGATTNQTLTINLTGVNDTPTLTATVSAASYIDTATNDSFNPISGQLTSSDRDSGDSFTYGIVGGTDNNTTITKAGNYGTLSLNKTTGAYTFTPDDAAIEALTTNAVESFTLQVSDDNGATANQTLTINLTGVNDTPTLTATVTAASYIDTANNDSFNAISGQLSSSDRDSGDSFTYGIVGGTNNNTTITKAGNYGTLSLNKTTGAYTFTPDDAAIEALTTNAVESFTLQVSDDNGATANQTLTINLTGVNDTPTLTATVTAASYIDTANNDSFNAISGQLNSSDRDSGDSFTYGIVGGTTNATIITKAGTYGTLSLNKTTNAYTFTPDDAAIEALTTNAVESFTLQVSDDNGATANQTLTINLTGVNDTPTLTATVSAASYIDTANNDSFNAISGQLSSSDRDSGDSFTYGIVGGTTNATIVTKAGTYGTLSLNKTTGAYTFTPDDAVIEALTTNAVESFTLQVSDGDGATANQTLTINLTGVNDTPTLTATVSAASYIDTANNDSFNPISGQLTSSDRDSGDSFTYGIVGGTTNATTVTKAGNYGTLSLNKTTGAYTFTPDDAAIEALTTNAVESFTLQVSDGDGATANQTLTINLTGVNDAPYAVADSFNINEDSTTTNMYNSLLSNDTDVDTGDTKNILSVTTTGTKGTVLFNSSTQSLSYSATGFDFLSVGQTATDSFSYTIVDSQGATSTASVNFTITGVNDAPTLVSPAIEDQIISVNQSFSFNISTNFTDIDQGDVLTYSATGLPSGFSINVNTGIISGSTSNAGIFTVNVTANDGRSGVSNPFDLIVANNNATAGNDIIYVSQLSGINKDKVNAKAGSDRVIGTSANEFLGGAEGNDYLDGQGGNDKLIGGDDNDTLIGGLGNDDLQGGDDNDMLIGWGSGTGSANQIDELNGGDGADTYILGNSTSVFYSFGGFNDYAKIISFEAQDRIQLKGTASNYSLSPVPSSVSTGKASVGIFTNSGTELIAVLKNEGLNSTSLSTDSRFVFIV</sequence>
<dbReference type="PRINTS" id="PR00313">
    <property type="entry name" value="CABNDNGRPT"/>
</dbReference>
<feature type="domain" description="Cadherin" evidence="1">
    <location>
        <begin position="1461"/>
        <end position="1557"/>
    </location>
</feature>
<feature type="domain" description="Cadherin" evidence="1">
    <location>
        <begin position="1344"/>
        <end position="1440"/>
    </location>
</feature>
<dbReference type="InterPro" id="IPR001343">
    <property type="entry name" value="Hemolysn_Ca-bd"/>
</dbReference>
<dbReference type="InterPro" id="IPR006644">
    <property type="entry name" value="Cadg"/>
</dbReference>
<dbReference type="NCBIfam" id="NF012211">
    <property type="entry name" value="tand_rpt_95"/>
    <property type="match status" value="2"/>
</dbReference>
<feature type="domain" description="Cadherin" evidence="1">
    <location>
        <begin position="1227"/>
        <end position="1323"/>
    </location>
</feature>
<dbReference type="Pfam" id="PF14252">
    <property type="entry name" value="DUF4347"/>
    <property type="match status" value="1"/>
</dbReference>
<evidence type="ECO:0000259" key="1">
    <source>
        <dbReference type="PROSITE" id="PS50268"/>
    </source>
</evidence>
<dbReference type="InterPro" id="IPR018511">
    <property type="entry name" value="Hemolysin-typ_Ca-bd_CS"/>
</dbReference>
<dbReference type="InterPro" id="IPR010221">
    <property type="entry name" value="VCBS_dom"/>
</dbReference>
<protein>
    <submittedName>
        <fullName evidence="2">Tandem-95 repeat protein</fullName>
    </submittedName>
</protein>
<dbReference type="InterPro" id="IPR025592">
    <property type="entry name" value="DUF4347"/>
</dbReference>
<gene>
    <name evidence="2" type="ORF">H6G24_27300</name>
</gene>
<dbReference type="InterPro" id="IPR040853">
    <property type="entry name" value="RapA2_cadherin-like"/>
</dbReference>
<proteinExistence type="predicted"/>
<dbReference type="PROSITE" id="PS50268">
    <property type="entry name" value="CADHERIN_2"/>
    <property type="match status" value="7"/>
</dbReference>
<dbReference type="Pfam" id="PF00353">
    <property type="entry name" value="HemolysinCabind"/>
    <property type="match status" value="2"/>
</dbReference>
<dbReference type="InterPro" id="IPR015919">
    <property type="entry name" value="Cadherin-like_sf"/>
</dbReference>
<dbReference type="Pfam" id="PF05345">
    <property type="entry name" value="He_PIG"/>
    <property type="match status" value="1"/>
</dbReference>
<dbReference type="Pfam" id="PF17963">
    <property type="entry name" value="Big_9"/>
    <property type="match status" value="6"/>
</dbReference>
<dbReference type="RefSeq" id="WP_190548096.1">
    <property type="nucleotide sequence ID" value="NZ_CAWPNO010000088.1"/>
</dbReference>
<feature type="domain" description="Cadherin" evidence="1">
    <location>
        <begin position="1578"/>
        <end position="1674"/>
    </location>
</feature>
<dbReference type="InterPro" id="IPR011049">
    <property type="entry name" value="Serralysin-like_metalloprot_C"/>
</dbReference>
<dbReference type="NCBIfam" id="TIGR01965">
    <property type="entry name" value="VCBS_repeat"/>
    <property type="match status" value="9"/>
</dbReference>
<reference evidence="2 3" key="1">
    <citation type="journal article" date="2020" name="ISME J.">
        <title>Comparative genomics reveals insights into cyanobacterial evolution and habitat adaptation.</title>
        <authorList>
            <person name="Chen M.Y."/>
            <person name="Teng W.K."/>
            <person name="Zhao L."/>
            <person name="Hu C.X."/>
            <person name="Zhou Y.K."/>
            <person name="Han B.P."/>
            <person name="Song L.R."/>
            <person name="Shu W.S."/>
        </authorList>
    </citation>
    <scope>NUCLEOTIDE SEQUENCE [LARGE SCALE GENOMIC DNA]</scope>
    <source>
        <strain evidence="2 3">FACHB-288</strain>
    </source>
</reference>
<dbReference type="SUPFAM" id="SSF49313">
    <property type="entry name" value="Cadherin-like"/>
    <property type="match status" value="1"/>
</dbReference>
<feature type="domain" description="Cadherin" evidence="1">
    <location>
        <begin position="1110"/>
        <end position="1206"/>
    </location>
</feature>
<evidence type="ECO:0000313" key="2">
    <source>
        <dbReference type="EMBL" id="MBD2199144.1"/>
    </source>
</evidence>
<dbReference type="SUPFAM" id="SSF51120">
    <property type="entry name" value="beta-Roll"/>
    <property type="match status" value="1"/>
</dbReference>
<feature type="domain" description="Cadherin" evidence="1">
    <location>
        <begin position="1695"/>
        <end position="1796"/>
    </location>
</feature>
<organism evidence="2 3">
    <name type="scientific">Calothrix parietina FACHB-288</name>
    <dbReference type="NCBI Taxonomy" id="2692896"/>
    <lineage>
        <taxon>Bacteria</taxon>
        <taxon>Bacillati</taxon>
        <taxon>Cyanobacteriota</taxon>
        <taxon>Cyanophyceae</taxon>
        <taxon>Nostocales</taxon>
        <taxon>Calotrichaceae</taxon>
        <taxon>Calothrix</taxon>
    </lineage>
</organism>
<dbReference type="InterPro" id="IPR002126">
    <property type="entry name" value="Cadherin-like_dom"/>
</dbReference>
<dbReference type="Gene3D" id="2.60.40.10">
    <property type="entry name" value="Immunoglobulins"/>
    <property type="match status" value="1"/>
</dbReference>
<evidence type="ECO:0000313" key="3">
    <source>
        <dbReference type="Proteomes" id="UP000658514"/>
    </source>
</evidence>